<dbReference type="InterPro" id="IPR028087">
    <property type="entry name" value="Tad_N"/>
</dbReference>
<organism evidence="4 5">
    <name type="scientific">Streptomyces sanyensis</name>
    <dbReference type="NCBI Taxonomy" id="568869"/>
    <lineage>
        <taxon>Bacteria</taxon>
        <taxon>Bacillati</taxon>
        <taxon>Actinomycetota</taxon>
        <taxon>Actinomycetes</taxon>
        <taxon>Kitasatosporales</taxon>
        <taxon>Streptomycetaceae</taxon>
        <taxon>Streptomyces</taxon>
    </lineage>
</organism>
<comment type="caution">
    <text evidence="4">The sequence shown here is derived from an EMBL/GenBank/DDBJ whole genome shotgun (WGS) entry which is preliminary data.</text>
</comment>
<feature type="domain" description="Putative Flp pilus-assembly TadG-like N-terminal" evidence="3">
    <location>
        <begin position="1"/>
        <end position="38"/>
    </location>
</feature>
<evidence type="ECO:0000313" key="5">
    <source>
        <dbReference type="Proteomes" id="UP001501147"/>
    </source>
</evidence>
<feature type="signal peptide" evidence="2">
    <location>
        <begin position="1"/>
        <end position="20"/>
    </location>
</feature>
<dbReference type="Pfam" id="PF13400">
    <property type="entry name" value="Tad"/>
    <property type="match status" value="1"/>
</dbReference>
<dbReference type="Proteomes" id="UP001501147">
    <property type="component" value="Unassembled WGS sequence"/>
</dbReference>
<proteinExistence type="predicted"/>
<reference evidence="5" key="1">
    <citation type="journal article" date="2019" name="Int. J. Syst. Evol. Microbiol.">
        <title>The Global Catalogue of Microorganisms (GCM) 10K type strain sequencing project: providing services to taxonomists for standard genome sequencing and annotation.</title>
        <authorList>
            <consortium name="The Broad Institute Genomics Platform"/>
            <consortium name="The Broad Institute Genome Sequencing Center for Infectious Disease"/>
            <person name="Wu L."/>
            <person name="Ma J."/>
        </authorList>
    </citation>
    <scope>NUCLEOTIDE SEQUENCE [LARGE SCALE GENOMIC DNA]</scope>
    <source>
        <strain evidence="5">JCM 18324</strain>
    </source>
</reference>
<gene>
    <name evidence="4" type="ORF">GCM10023329_21770</name>
</gene>
<sequence length="208" mass="21642">MVAGLLFLALAFFAVGQAGATHNEAQSAADAAALGAAQESRDRLRDDLLAGLLDPVFLDDVFNGGLPGADDGCTAASYFAARNGADVGACRWITDGRWGFTVDVTTQEGMGDSILPGTENERATARATAIVESRCAFEPADEEPPPADEEPPPADDGEDPPPGEGDENAAPQPPGALVCDAETWVIDPEGTDPLPEMTDLFKVRLAED</sequence>
<protein>
    <submittedName>
        <fullName evidence="4">Pilus assembly protein TadG-related protein</fullName>
    </submittedName>
</protein>
<dbReference type="EMBL" id="BAABJV010000004">
    <property type="protein sequence ID" value="GAA4773575.1"/>
    <property type="molecule type" value="Genomic_DNA"/>
</dbReference>
<keyword evidence="2" id="KW-0732">Signal</keyword>
<evidence type="ECO:0000256" key="2">
    <source>
        <dbReference type="SAM" id="SignalP"/>
    </source>
</evidence>
<keyword evidence="5" id="KW-1185">Reference proteome</keyword>
<feature type="chain" id="PRO_5046728305" evidence="2">
    <location>
        <begin position="21"/>
        <end position="208"/>
    </location>
</feature>
<evidence type="ECO:0000313" key="4">
    <source>
        <dbReference type="EMBL" id="GAA4773575.1"/>
    </source>
</evidence>
<name>A0ABP9A406_9ACTN</name>
<feature type="region of interest" description="Disordered" evidence="1">
    <location>
        <begin position="136"/>
        <end position="177"/>
    </location>
</feature>
<feature type="compositionally biased region" description="Acidic residues" evidence="1">
    <location>
        <begin position="139"/>
        <end position="167"/>
    </location>
</feature>
<evidence type="ECO:0000259" key="3">
    <source>
        <dbReference type="Pfam" id="PF13400"/>
    </source>
</evidence>
<evidence type="ECO:0000256" key="1">
    <source>
        <dbReference type="SAM" id="MobiDB-lite"/>
    </source>
</evidence>
<accession>A0ABP9A406</accession>